<dbReference type="InterPro" id="IPR005135">
    <property type="entry name" value="Endo/exonuclease/phosphatase"/>
</dbReference>
<dbReference type="InterPro" id="IPR036691">
    <property type="entry name" value="Endo/exonu/phosph_ase_sf"/>
</dbReference>
<keyword evidence="2" id="KW-0540">Nuclease</keyword>
<dbReference type="PATRIC" id="fig|1461584.3.peg.3229"/>
<dbReference type="AlphaFoldDB" id="A0A078MRP2"/>
<name>A0A078MRP2_9MICC</name>
<keyword evidence="2" id="KW-0378">Hydrolase</keyword>
<dbReference type="SUPFAM" id="SSF56219">
    <property type="entry name" value="DNase I-like"/>
    <property type="match status" value="1"/>
</dbReference>
<evidence type="ECO:0000313" key="2">
    <source>
        <dbReference type="EMBL" id="CEA09883.1"/>
    </source>
</evidence>
<dbReference type="PANTHER" id="PTHR12121">
    <property type="entry name" value="CARBON CATABOLITE REPRESSOR PROTEIN 4"/>
    <property type="match status" value="1"/>
</dbReference>
<keyword evidence="2" id="KW-0269">Exonuclease</keyword>
<dbReference type="GO" id="GO:0000175">
    <property type="term" value="F:3'-5'-RNA exonuclease activity"/>
    <property type="evidence" value="ECO:0007669"/>
    <property type="project" value="TreeGrafter"/>
</dbReference>
<organism evidence="2">
    <name type="scientific">Arthrobacter saudimassiliensis</name>
    <dbReference type="NCBI Taxonomy" id="1461584"/>
    <lineage>
        <taxon>Bacteria</taxon>
        <taxon>Bacillati</taxon>
        <taxon>Actinomycetota</taxon>
        <taxon>Actinomycetes</taxon>
        <taxon>Micrococcales</taxon>
        <taxon>Micrococcaceae</taxon>
        <taxon>Arthrobacter</taxon>
    </lineage>
</organism>
<proteinExistence type="predicted"/>
<dbReference type="InterPro" id="IPR006311">
    <property type="entry name" value="TAT_signal"/>
</dbReference>
<dbReference type="Pfam" id="PF03372">
    <property type="entry name" value="Exo_endo_phos"/>
    <property type="match status" value="1"/>
</dbReference>
<dbReference type="GO" id="GO:0004519">
    <property type="term" value="F:endonuclease activity"/>
    <property type="evidence" value="ECO:0007669"/>
    <property type="project" value="UniProtKB-KW"/>
</dbReference>
<dbReference type="Gene3D" id="3.60.10.10">
    <property type="entry name" value="Endonuclease/exonuclease/phosphatase"/>
    <property type="match status" value="1"/>
</dbReference>
<sequence>MDNSTQQDLEGTAGRRTVLGALGAATLAATFSTVSPAHAAGRQRPPGQLIGPVAAPDVHAMTFNIRMESSEARPGQPDYWPERIPALQALLRLEQPTVLGVQEAEFHQLAAVTDALPATYRMVGYGREGGWQGEHCSIFYDGARLRLVSWNQFWLSDAIGVIGSRTWGNRIPRVVTWGRFADRATGREFVAANTHLDHESENARVRSARLMAEARTWFAGTPMILMGDFNASAAASSVYSILVGSETFRDTWRSAGNRLTPAYGTSPGYGMPAVGGRRIDWILGTDGIPARSTGINPFRHNGRWPSDHLPVQALLRL</sequence>
<reference evidence="2" key="1">
    <citation type="submission" date="2014-07" db="EMBL/GenBank/DDBJ databases">
        <authorList>
            <person name="Urmite Genomes Urmite Genomes"/>
        </authorList>
    </citation>
    <scope>NUCLEOTIDE SEQUENCE</scope>
    <source>
        <strain evidence="2">11W110_air</strain>
    </source>
</reference>
<dbReference type="PANTHER" id="PTHR12121:SF36">
    <property type="entry name" value="ENDONUCLEASE_EXONUCLEASE_PHOSPHATASE DOMAIN-CONTAINING PROTEIN"/>
    <property type="match status" value="1"/>
</dbReference>
<dbReference type="PROSITE" id="PS51318">
    <property type="entry name" value="TAT"/>
    <property type="match status" value="1"/>
</dbReference>
<gene>
    <name evidence="2" type="ORF">BN1051_03261</name>
</gene>
<feature type="domain" description="Endonuclease/exonuclease/phosphatase" evidence="1">
    <location>
        <begin position="61"/>
        <end position="308"/>
    </location>
</feature>
<evidence type="ECO:0000259" key="1">
    <source>
        <dbReference type="Pfam" id="PF03372"/>
    </source>
</evidence>
<dbReference type="InterPro" id="IPR050410">
    <property type="entry name" value="CCR4/nocturin_mRNA_transcr"/>
</dbReference>
<dbReference type="CDD" id="cd09083">
    <property type="entry name" value="EEP-1"/>
    <property type="match status" value="1"/>
</dbReference>
<keyword evidence="2" id="KW-0255">Endonuclease</keyword>
<accession>A0A078MRP2</accession>
<protein>
    <submittedName>
        <fullName evidence="2">Endonuclease/Exonuclease/phosphatase family protein</fullName>
    </submittedName>
</protein>
<dbReference type="EMBL" id="LN483072">
    <property type="protein sequence ID" value="CEA09883.1"/>
    <property type="molecule type" value="Genomic_DNA"/>
</dbReference>